<dbReference type="PANTHER" id="PTHR13318">
    <property type="entry name" value="PARTNER OF PAIRED, ISOFORM B-RELATED"/>
    <property type="match status" value="1"/>
</dbReference>
<reference evidence="1" key="2">
    <citation type="submission" date="2025-09" db="UniProtKB">
        <authorList>
            <consortium name="Ensembl"/>
        </authorList>
    </citation>
    <scope>IDENTIFICATION</scope>
</reference>
<evidence type="ECO:0000313" key="2">
    <source>
        <dbReference type="Proteomes" id="UP000694545"/>
    </source>
</evidence>
<keyword evidence="2" id="KW-1185">Reference proteome</keyword>
<organism evidence="1 2">
    <name type="scientific">Varanus komodoensis</name>
    <name type="common">Komodo dragon</name>
    <dbReference type="NCBI Taxonomy" id="61221"/>
    <lineage>
        <taxon>Eukaryota</taxon>
        <taxon>Metazoa</taxon>
        <taxon>Chordata</taxon>
        <taxon>Craniata</taxon>
        <taxon>Vertebrata</taxon>
        <taxon>Euteleostomi</taxon>
        <taxon>Lepidosauria</taxon>
        <taxon>Squamata</taxon>
        <taxon>Bifurcata</taxon>
        <taxon>Unidentata</taxon>
        <taxon>Episquamata</taxon>
        <taxon>Toxicofera</taxon>
        <taxon>Anguimorpha</taxon>
        <taxon>Paleoanguimorpha</taxon>
        <taxon>Varanoidea</taxon>
        <taxon>Varanidae</taxon>
        <taxon>Varanus</taxon>
    </lineage>
</organism>
<protein>
    <submittedName>
        <fullName evidence="1">Uncharacterized protein</fullName>
    </submittedName>
</protein>
<reference evidence="1" key="1">
    <citation type="submission" date="2025-08" db="UniProtKB">
        <authorList>
            <consortium name="Ensembl"/>
        </authorList>
    </citation>
    <scope>IDENTIFICATION</scope>
</reference>
<proteinExistence type="predicted"/>
<name>A0A8D2INI6_VARKO</name>
<dbReference type="GO" id="GO:0019005">
    <property type="term" value="C:SCF ubiquitin ligase complex"/>
    <property type="evidence" value="ECO:0007669"/>
    <property type="project" value="TreeGrafter"/>
</dbReference>
<dbReference type="OMA" id="DYADNYM"/>
<dbReference type="SMART" id="SM00367">
    <property type="entry name" value="LRR_CC"/>
    <property type="match status" value="4"/>
</dbReference>
<accession>A0A8D2INI6</accession>
<dbReference type="Gene3D" id="3.80.10.10">
    <property type="entry name" value="Ribonuclease Inhibitor"/>
    <property type="match status" value="1"/>
</dbReference>
<dbReference type="Proteomes" id="UP000694545">
    <property type="component" value="Unplaced"/>
</dbReference>
<sequence length="476" mass="53097">MGEKRRLTRAGLHLLVVPQLMELNLSACSRLVNKTITQMITVRCKNLSSLNLQGCSRIPADVLVDLVERLTCLKKLDLSETQCNTQVLSAVGSCCRQLCELDISDCKKLSPESLLHLAYDPTVGSYCCPALQLLWVDGLCPTAHSQDLCWILAFLLLALPSLRSLENEFVPEALCLLQKQQFNRAPVTPGFPSLEEVAQGRMATCADKARSWLTLPLREMIEVHEEALPVVSAMCPDLEKVTVNLEEDGPFPSRSFLLWRHLTHLTLESAEVRALREFFPVVASLGSQLQALSLEGFSADDELAFHTLLGHCPNLRSLTASLLYTVRPRRGAEEAPSRAVSLAALAFPDLCEFSLILSDLHDGLPFRQAGTLRASLVSLLRNAPCLEYLHLVDVPFCLDEVFEAVLEPRGAALARLRDLSLHQCKVSSRTIHLLLSSENLLSSLHLERCPDIHRKDYDKLLRRVSKEGFELQVHWK</sequence>
<dbReference type="Ensembl" id="ENSVKKT00000000038.1">
    <property type="protein sequence ID" value="ENSVKKP00000000038.1"/>
    <property type="gene ID" value="ENSVKKG00000000051.1"/>
</dbReference>
<dbReference type="GO" id="GO:0031146">
    <property type="term" value="P:SCF-dependent proteasomal ubiquitin-dependent protein catabolic process"/>
    <property type="evidence" value="ECO:0007669"/>
    <property type="project" value="TreeGrafter"/>
</dbReference>
<dbReference type="InterPro" id="IPR006553">
    <property type="entry name" value="Leu-rich_rpt_Cys-con_subtyp"/>
</dbReference>
<dbReference type="AlphaFoldDB" id="A0A8D2INI6"/>
<dbReference type="InterPro" id="IPR032675">
    <property type="entry name" value="LRR_dom_sf"/>
</dbReference>
<dbReference type="SUPFAM" id="SSF52047">
    <property type="entry name" value="RNI-like"/>
    <property type="match status" value="2"/>
</dbReference>
<evidence type="ECO:0000313" key="1">
    <source>
        <dbReference type="Ensembl" id="ENSVKKP00000000038.1"/>
    </source>
</evidence>